<evidence type="ECO:0000256" key="1">
    <source>
        <dbReference type="SAM" id="Phobius"/>
    </source>
</evidence>
<accession>A0ABY1L9N4</accession>
<sequence length="343" mass="40311">MFLKAQRFYMLKIFDEKLSGFLFVVILPFLLFFMSYYGFESSYTQFKTSERPPEFLFSSVYSYRIIPNYLSIYMTDFMEYSINSFLLPWKNLLIKNGTSFYHGLFLMNTVFFILSSIIINAILKFRAVELFSNIHIRRIVHLLMIFFIVMTQYTPSNCDAIALFCYLSGIVLTLKYLHTNRSLFFYLLIILIVVSTLVRETACLNIAFFAAVFFSVRELKQKNFQFIWKVIPLLLSFLIPYLGLRIFLNHEETSFMEGVYVVANFTSPFNLAGLLFSAIALYFMCRLCTNDKSRLVFKKYLFFSLPYIGMITLVGLFWEVRLFLPLILTGVLVAGHDFKKIYI</sequence>
<feature type="transmembrane region" description="Helical" evidence="1">
    <location>
        <begin position="135"/>
        <end position="153"/>
    </location>
</feature>
<evidence type="ECO:0000313" key="3">
    <source>
        <dbReference type="Proteomes" id="UP000190669"/>
    </source>
</evidence>
<keyword evidence="1" id="KW-1133">Transmembrane helix</keyword>
<dbReference type="Proteomes" id="UP000190669">
    <property type="component" value="Unassembled WGS sequence"/>
</dbReference>
<proteinExistence type="predicted"/>
<gene>
    <name evidence="2" type="ORF">SAMN05421800_109120</name>
</gene>
<feature type="transmembrane region" description="Helical" evidence="1">
    <location>
        <begin position="300"/>
        <end position="318"/>
    </location>
</feature>
<keyword evidence="1" id="KW-0812">Transmembrane</keyword>
<keyword evidence="3" id="KW-1185">Reference proteome</keyword>
<organism evidence="2 3">
    <name type="scientific">Chryseobacterium balustinum</name>
    <dbReference type="NCBI Taxonomy" id="246"/>
    <lineage>
        <taxon>Bacteria</taxon>
        <taxon>Pseudomonadati</taxon>
        <taxon>Bacteroidota</taxon>
        <taxon>Flavobacteriia</taxon>
        <taxon>Flavobacteriales</taxon>
        <taxon>Weeksellaceae</taxon>
        <taxon>Chryseobacterium group</taxon>
        <taxon>Chryseobacterium</taxon>
    </lineage>
</organism>
<evidence type="ECO:0000313" key="2">
    <source>
        <dbReference type="EMBL" id="SKB81455.1"/>
    </source>
</evidence>
<name>A0ABY1L9N4_9FLAO</name>
<feature type="transmembrane region" description="Helical" evidence="1">
    <location>
        <begin position="226"/>
        <end position="248"/>
    </location>
</feature>
<feature type="transmembrane region" description="Helical" evidence="1">
    <location>
        <begin position="268"/>
        <end position="288"/>
    </location>
</feature>
<evidence type="ECO:0008006" key="4">
    <source>
        <dbReference type="Google" id="ProtNLM"/>
    </source>
</evidence>
<keyword evidence="1" id="KW-0472">Membrane</keyword>
<reference evidence="2 3" key="1">
    <citation type="submission" date="2017-02" db="EMBL/GenBank/DDBJ databases">
        <authorList>
            <person name="Varghese N."/>
            <person name="Submissions S."/>
        </authorList>
    </citation>
    <scope>NUCLEOTIDE SEQUENCE [LARGE SCALE GENOMIC DNA]</scope>
    <source>
        <strain evidence="2 3">DSM 16775</strain>
    </source>
</reference>
<comment type="caution">
    <text evidence="2">The sequence shown here is derived from an EMBL/GenBank/DDBJ whole genome shotgun (WGS) entry which is preliminary data.</text>
</comment>
<feature type="transmembrane region" description="Helical" evidence="1">
    <location>
        <begin position="183"/>
        <end position="214"/>
    </location>
</feature>
<dbReference type="EMBL" id="FUZE01000009">
    <property type="protein sequence ID" value="SKB81455.1"/>
    <property type="molecule type" value="Genomic_DNA"/>
</dbReference>
<feature type="transmembrane region" description="Helical" evidence="1">
    <location>
        <begin position="99"/>
        <end position="123"/>
    </location>
</feature>
<protein>
    <recommendedName>
        <fullName evidence="4">Glycosyltransferase RgtA/B/C/D-like domain-containing protein</fullName>
    </recommendedName>
</protein>
<feature type="transmembrane region" description="Helical" evidence="1">
    <location>
        <begin position="21"/>
        <end position="39"/>
    </location>
</feature>